<dbReference type="PANTHER" id="PTHR46560:SF7">
    <property type="entry name" value="RE59626P"/>
    <property type="match status" value="1"/>
</dbReference>
<feature type="signal peptide" evidence="1">
    <location>
        <begin position="1"/>
        <end position="33"/>
    </location>
</feature>
<protein>
    <submittedName>
        <fullName evidence="4">Uncharacterized protein LOC117242342</fullName>
    </submittedName>
</protein>
<proteinExistence type="predicted"/>
<dbReference type="PROSITE" id="PS51034">
    <property type="entry name" value="ZP_2"/>
    <property type="match status" value="1"/>
</dbReference>
<keyword evidence="1" id="KW-0732">Signal</keyword>
<feature type="domain" description="ZP" evidence="2">
    <location>
        <begin position="60"/>
        <end position="210"/>
    </location>
</feature>
<gene>
    <name evidence="4" type="primary">LOC117242342</name>
</gene>
<evidence type="ECO:0000256" key="1">
    <source>
        <dbReference type="SAM" id="SignalP"/>
    </source>
</evidence>
<keyword evidence="3" id="KW-1185">Reference proteome</keyword>
<sequence>MQLMIHGRSSGNVMQVPLHVVLLLIFTLRGQFAEEIWEQDLSMDMQIGASTKGYDLVALCCGAERMVVGLQTSENFSGVIYTRGSFYSRQPSCFLNPDHGGNFTMTIPFDQCDTENVDNKYRNTLVLQHDDELITPGDAAFILECDFSKPRDLIVSAELPGTDKKEVRSSISLVDADPGRDKTKRSGYVESDTNEVVFVPNSVIKINDEL</sequence>
<dbReference type="Pfam" id="PF25057">
    <property type="entry name" value="CUT_N"/>
    <property type="match status" value="1"/>
</dbReference>
<name>A0A6J3LHD8_9HYME</name>
<dbReference type="KEGG" id="bvk:117242342"/>
<accession>A0A6J3LHD8</accession>
<dbReference type="Proteomes" id="UP000504631">
    <property type="component" value="Unplaced"/>
</dbReference>
<dbReference type="InterPro" id="IPR001507">
    <property type="entry name" value="ZP_dom"/>
</dbReference>
<evidence type="ECO:0000259" key="2">
    <source>
        <dbReference type="PROSITE" id="PS51034"/>
    </source>
</evidence>
<feature type="chain" id="PRO_5026675319" evidence="1">
    <location>
        <begin position="34"/>
        <end position="210"/>
    </location>
</feature>
<organism evidence="3 4">
    <name type="scientific">Bombus vosnesenskii</name>
    <dbReference type="NCBI Taxonomy" id="207650"/>
    <lineage>
        <taxon>Eukaryota</taxon>
        <taxon>Metazoa</taxon>
        <taxon>Ecdysozoa</taxon>
        <taxon>Arthropoda</taxon>
        <taxon>Hexapoda</taxon>
        <taxon>Insecta</taxon>
        <taxon>Pterygota</taxon>
        <taxon>Neoptera</taxon>
        <taxon>Endopterygota</taxon>
        <taxon>Hymenoptera</taxon>
        <taxon>Apocrita</taxon>
        <taxon>Aculeata</taxon>
        <taxon>Apoidea</taxon>
        <taxon>Anthophila</taxon>
        <taxon>Apidae</taxon>
        <taxon>Bombus</taxon>
        <taxon>Pyrobombus</taxon>
    </lineage>
</organism>
<dbReference type="RefSeq" id="XP_033364802.1">
    <property type="nucleotide sequence ID" value="XM_033508911.1"/>
</dbReference>
<dbReference type="PANTHER" id="PTHR46560">
    <property type="entry name" value="CYPHER, ISOFORM B"/>
    <property type="match status" value="1"/>
</dbReference>
<reference evidence="4" key="1">
    <citation type="submission" date="2025-08" db="UniProtKB">
        <authorList>
            <consortium name="RefSeq"/>
        </authorList>
    </citation>
    <scope>IDENTIFICATION</scope>
    <source>
        <tissue evidence="4">Muscle</tissue>
    </source>
</reference>
<dbReference type="AlphaFoldDB" id="A0A6J3LHD8"/>
<evidence type="ECO:0000313" key="4">
    <source>
        <dbReference type="RefSeq" id="XP_033364802.1"/>
    </source>
</evidence>
<dbReference type="GeneID" id="117242342"/>
<dbReference type="InterPro" id="IPR056953">
    <property type="entry name" value="CUT_N"/>
</dbReference>
<evidence type="ECO:0000313" key="3">
    <source>
        <dbReference type="Proteomes" id="UP000504631"/>
    </source>
</evidence>